<proteinExistence type="predicted"/>
<organism evidence="4 5">
    <name type="scientific">Sphingorhabdus lacus</name>
    <dbReference type="NCBI Taxonomy" id="392610"/>
    <lineage>
        <taxon>Bacteria</taxon>
        <taxon>Pseudomonadati</taxon>
        <taxon>Pseudomonadota</taxon>
        <taxon>Alphaproteobacteria</taxon>
        <taxon>Sphingomonadales</taxon>
        <taxon>Sphingomonadaceae</taxon>
        <taxon>Sphingorhabdus</taxon>
    </lineage>
</organism>
<dbReference type="Pfam" id="PF21001">
    <property type="entry name" value="YqiJ_N"/>
    <property type="match status" value="1"/>
</dbReference>
<keyword evidence="1" id="KW-0812">Transmembrane</keyword>
<reference evidence="5" key="1">
    <citation type="submission" date="2019-01" db="EMBL/GenBank/DDBJ databases">
        <title>Sphingorhabdus lacus sp.nov., isolated from an oligotrophic freshwater lake.</title>
        <authorList>
            <person name="Park M."/>
        </authorList>
    </citation>
    <scope>NUCLEOTIDE SEQUENCE [LARGE SCALE GENOMIC DNA]</scope>
    <source>
        <strain evidence="5">IMCC1753</strain>
    </source>
</reference>
<dbReference type="EMBL" id="CP035733">
    <property type="protein sequence ID" value="QGY80583.1"/>
    <property type="molecule type" value="Genomic_DNA"/>
</dbReference>
<keyword evidence="1" id="KW-0472">Membrane</keyword>
<evidence type="ECO:0000313" key="4">
    <source>
        <dbReference type="EMBL" id="QGY80583.1"/>
    </source>
</evidence>
<evidence type="ECO:0000313" key="5">
    <source>
        <dbReference type="Proteomes" id="UP000428803"/>
    </source>
</evidence>
<dbReference type="KEGG" id="slaa:EUU25_08095"/>
<sequence>MFDFWFASENLPFVGAGFLLIGLMILQFSGLTDFAPDLDSDMDGDVDGAGVADGLLSFLGLGRLPLMIWLALLLLMFMLIGFAGQQIVQGLTGMLLSPWLATPAAALAALPATAILARPLGRIMPKDETTAVSIDSLVGRFAVLDLGTAKKGSPARAKVLDVHGHPHFVMVEPDNEGQQFTSGEKLLLVRREGDLFKAISQGGQHLPRLEG</sequence>
<evidence type="ECO:0000259" key="3">
    <source>
        <dbReference type="Pfam" id="PF21001"/>
    </source>
</evidence>
<dbReference type="Pfam" id="PF07290">
    <property type="entry name" value="YqiJ_OB"/>
    <property type="match status" value="1"/>
</dbReference>
<dbReference type="Proteomes" id="UP000428803">
    <property type="component" value="Chromosome"/>
</dbReference>
<feature type="transmembrane region" description="Helical" evidence="1">
    <location>
        <begin position="12"/>
        <end position="32"/>
    </location>
</feature>
<dbReference type="InterPro" id="IPR048376">
    <property type="entry name" value="YqiJ_N"/>
</dbReference>
<evidence type="ECO:0000256" key="1">
    <source>
        <dbReference type="SAM" id="Phobius"/>
    </source>
</evidence>
<feature type="domain" description="Inner membrane protein YqiJ OB-fold" evidence="2">
    <location>
        <begin position="136"/>
        <end position="199"/>
    </location>
</feature>
<name>A0A6I6LE24_9SPHN</name>
<accession>A0A6I6LE24</accession>
<dbReference type="RefSeq" id="WP_246162966.1">
    <property type="nucleotide sequence ID" value="NZ_CP035733.1"/>
</dbReference>
<gene>
    <name evidence="4" type="ORF">EUU25_08095</name>
</gene>
<dbReference type="AlphaFoldDB" id="A0A6I6LE24"/>
<feature type="transmembrane region" description="Helical" evidence="1">
    <location>
        <begin position="66"/>
        <end position="84"/>
    </location>
</feature>
<protein>
    <submittedName>
        <fullName evidence="4">DUF1449 family protein</fullName>
    </submittedName>
</protein>
<dbReference type="InterPro" id="IPR010840">
    <property type="entry name" value="YqiJ_OB"/>
</dbReference>
<keyword evidence="5" id="KW-1185">Reference proteome</keyword>
<keyword evidence="1" id="KW-1133">Transmembrane helix</keyword>
<feature type="transmembrane region" description="Helical" evidence="1">
    <location>
        <begin position="96"/>
        <end position="117"/>
    </location>
</feature>
<feature type="domain" description="Inner membrane protein YqiJ N-terminal" evidence="3">
    <location>
        <begin position="10"/>
        <end position="113"/>
    </location>
</feature>
<evidence type="ECO:0000259" key="2">
    <source>
        <dbReference type="Pfam" id="PF07290"/>
    </source>
</evidence>